<keyword evidence="2" id="KW-1185">Reference proteome</keyword>
<evidence type="ECO:0000313" key="2">
    <source>
        <dbReference type="Proteomes" id="UP000077002"/>
    </source>
</evidence>
<dbReference type="EMBL" id="LVKK01000088">
    <property type="protein sequence ID" value="OAG36592.1"/>
    <property type="molecule type" value="Genomic_DNA"/>
</dbReference>
<protein>
    <submittedName>
        <fullName evidence="1">Uncharacterized protein</fullName>
    </submittedName>
</protein>
<comment type="caution">
    <text evidence="1">The sequence shown here is derived from an EMBL/GenBank/DDBJ whole genome shotgun (WGS) entry which is preliminary data.</text>
</comment>
<dbReference type="Proteomes" id="UP000077002">
    <property type="component" value="Unassembled WGS sequence"/>
</dbReference>
<dbReference type="AlphaFoldDB" id="A0A177EZV9"/>
<gene>
    <name evidence="1" type="ORF">AYO21_09249</name>
</gene>
<proteinExistence type="predicted"/>
<sequence length="117" mass="12997">MSISLIDLKLQWNKLSKTLNFLASRISWAVRSAFQLRLSGIGLSSKGSYGDSEIPNGNNYKVQVKQAIQEHRSLRATLIEMALDRVKSSGVLRFLGTLICPLYRKTAAEGILRSTSL</sequence>
<reference evidence="1 2" key="1">
    <citation type="submission" date="2016-03" db="EMBL/GenBank/DDBJ databases">
        <title>Draft genome sequence of the Fonsecaea monophora CBS 269.37.</title>
        <authorList>
            <person name="Bombassaro A."/>
            <person name="Vinicius W.A."/>
            <person name="De Hoog S."/>
            <person name="Sun J."/>
            <person name="Souza E.M."/>
            <person name="Raittz R.T."/>
            <person name="Costa F."/>
            <person name="Leao A.C."/>
            <person name="Tadra-Sfeir M.Z."/>
            <person name="Baura V."/>
            <person name="Balsanelli E."/>
            <person name="Pedrosa F.O."/>
            <person name="Moreno L.F."/>
            <person name="Steffens M.B."/>
            <person name="Xi L."/>
            <person name="Bocca A.L."/>
            <person name="Felipe M.S."/>
            <person name="Teixeira M."/>
            <person name="Telles Filho F.Q."/>
            <person name="Azevedo C.M."/>
            <person name="Gomes R."/>
            <person name="Vicente V.A."/>
        </authorList>
    </citation>
    <scope>NUCLEOTIDE SEQUENCE [LARGE SCALE GENOMIC DNA]</scope>
    <source>
        <strain evidence="1 2">CBS 269.37</strain>
    </source>
</reference>
<dbReference type="RefSeq" id="XP_022508544.1">
    <property type="nucleotide sequence ID" value="XM_022659187.1"/>
</dbReference>
<dbReference type="GeneID" id="34604387"/>
<evidence type="ECO:0000313" key="1">
    <source>
        <dbReference type="EMBL" id="OAG36592.1"/>
    </source>
</evidence>
<accession>A0A177EZV9</accession>
<name>A0A177EZV9_9EURO</name>
<organism evidence="1 2">
    <name type="scientific">Fonsecaea monophora</name>
    <dbReference type="NCBI Taxonomy" id="254056"/>
    <lineage>
        <taxon>Eukaryota</taxon>
        <taxon>Fungi</taxon>
        <taxon>Dikarya</taxon>
        <taxon>Ascomycota</taxon>
        <taxon>Pezizomycotina</taxon>
        <taxon>Eurotiomycetes</taxon>
        <taxon>Chaetothyriomycetidae</taxon>
        <taxon>Chaetothyriales</taxon>
        <taxon>Herpotrichiellaceae</taxon>
        <taxon>Fonsecaea</taxon>
    </lineage>
</organism>